<sequence>PTSAVTPNSPQPVWEDSRAAVEGNYAFIHCDIISQGQNTPDFIFMDDNAPAHRGRIIREWLLEAGVPQMECPALSLDLNPTENLWDHYFTLFLHFIVVLLLNVVT</sequence>
<dbReference type="Gene3D" id="3.30.420.10">
    <property type="entry name" value="Ribonuclease H-like superfamily/Ribonuclease H"/>
    <property type="match status" value="1"/>
</dbReference>
<protein>
    <recommendedName>
        <fullName evidence="4">Tc1-like transposase DDE domain-containing protein</fullName>
    </recommendedName>
</protein>
<dbReference type="Proteomes" id="UP000261620">
    <property type="component" value="Unplaced"/>
</dbReference>
<evidence type="ECO:0000313" key="2">
    <source>
        <dbReference type="Ensembl" id="ENSMMOP00000020143.1"/>
    </source>
</evidence>
<accession>A0A3Q3WQ69</accession>
<keyword evidence="1" id="KW-1133">Transmembrane helix</keyword>
<evidence type="ECO:0000313" key="3">
    <source>
        <dbReference type="Proteomes" id="UP000261620"/>
    </source>
</evidence>
<proteinExistence type="predicted"/>
<dbReference type="STRING" id="94237.ENSMMOP00000020143"/>
<keyword evidence="3" id="KW-1185">Reference proteome</keyword>
<dbReference type="InterPro" id="IPR036397">
    <property type="entry name" value="RNaseH_sf"/>
</dbReference>
<dbReference type="AlphaFoldDB" id="A0A3Q3WQ69"/>
<evidence type="ECO:0008006" key="4">
    <source>
        <dbReference type="Google" id="ProtNLM"/>
    </source>
</evidence>
<feature type="transmembrane region" description="Helical" evidence="1">
    <location>
        <begin position="87"/>
        <end position="104"/>
    </location>
</feature>
<reference evidence="2" key="1">
    <citation type="submission" date="2025-08" db="UniProtKB">
        <authorList>
            <consortium name="Ensembl"/>
        </authorList>
    </citation>
    <scope>IDENTIFICATION</scope>
</reference>
<reference evidence="2" key="2">
    <citation type="submission" date="2025-09" db="UniProtKB">
        <authorList>
            <consortium name="Ensembl"/>
        </authorList>
    </citation>
    <scope>IDENTIFICATION</scope>
</reference>
<keyword evidence="1" id="KW-0472">Membrane</keyword>
<organism evidence="2 3">
    <name type="scientific">Mola mola</name>
    <name type="common">Ocean sunfish</name>
    <name type="synonym">Tetraodon mola</name>
    <dbReference type="NCBI Taxonomy" id="94237"/>
    <lineage>
        <taxon>Eukaryota</taxon>
        <taxon>Metazoa</taxon>
        <taxon>Chordata</taxon>
        <taxon>Craniata</taxon>
        <taxon>Vertebrata</taxon>
        <taxon>Euteleostomi</taxon>
        <taxon>Actinopterygii</taxon>
        <taxon>Neopterygii</taxon>
        <taxon>Teleostei</taxon>
        <taxon>Neoteleostei</taxon>
        <taxon>Acanthomorphata</taxon>
        <taxon>Eupercaria</taxon>
        <taxon>Tetraodontiformes</taxon>
        <taxon>Molidae</taxon>
        <taxon>Mola</taxon>
    </lineage>
</organism>
<evidence type="ECO:0000256" key="1">
    <source>
        <dbReference type="SAM" id="Phobius"/>
    </source>
</evidence>
<dbReference type="Ensembl" id="ENSMMOT00000020477.1">
    <property type="protein sequence ID" value="ENSMMOP00000020143.1"/>
    <property type="gene ID" value="ENSMMOG00000015308.1"/>
</dbReference>
<keyword evidence="1" id="KW-0812">Transmembrane</keyword>
<dbReference type="GO" id="GO:0003676">
    <property type="term" value="F:nucleic acid binding"/>
    <property type="evidence" value="ECO:0007669"/>
    <property type="project" value="InterPro"/>
</dbReference>
<name>A0A3Q3WQ69_MOLML</name>